<proteinExistence type="predicted"/>
<feature type="compositionally biased region" description="Low complexity" evidence="1">
    <location>
        <begin position="81"/>
        <end position="107"/>
    </location>
</feature>
<evidence type="ECO:0000313" key="3">
    <source>
        <dbReference type="Proteomes" id="UP000730482"/>
    </source>
</evidence>
<reference evidence="2 3" key="1">
    <citation type="submission" date="2020-02" db="EMBL/GenBank/DDBJ databases">
        <title>Acidophilic actinobacteria isolated from forest soil.</title>
        <authorList>
            <person name="Golinska P."/>
        </authorList>
    </citation>
    <scope>NUCLEOTIDE SEQUENCE [LARGE SCALE GENOMIC DNA]</scope>
    <source>
        <strain evidence="2 3">NL8</strain>
    </source>
</reference>
<gene>
    <name evidence="2" type="ORF">KGQ19_38600</name>
</gene>
<comment type="caution">
    <text evidence="2">The sequence shown here is derived from an EMBL/GenBank/DDBJ whole genome shotgun (WGS) entry which is preliminary data.</text>
</comment>
<sequence length="305" mass="31377">MSEYSSEYSDDIGALSGGILDQTRSEDWARYTPRTSEVRRRGAALRRRRHVATPVGVVGLATVLAGGVVSMTGGLGGPGGAPSSPVGAAAASGASSSDTPTPSAMSSVPNIPIPNADDVQKMLEGAVQIGSGTLGDHAWTVKVAVFASSADLKKVMPAVLQGDFSSILPASGPVWVRANYDHGIQGGVGVMVLPAQPSAIATGKPAVVDPWYAADQGVVTTVVDPRVDHYAVTSGGTTTTYHTVEVKGFRFITFPVTGPGDVTRIVAYDAAGTVLDQGAGHYLPYGVYPYQLPPTDPRKSVGAWG</sequence>
<evidence type="ECO:0000256" key="1">
    <source>
        <dbReference type="SAM" id="MobiDB-lite"/>
    </source>
</evidence>
<name>A0ABS5L397_9ACTN</name>
<accession>A0ABS5L397</accession>
<keyword evidence="3" id="KW-1185">Reference proteome</keyword>
<dbReference type="EMBL" id="JAAFYZ010000210">
    <property type="protein sequence ID" value="MBS2552781.1"/>
    <property type="molecule type" value="Genomic_DNA"/>
</dbReference>
<feature type="region of interest" description="Disordered" evidence="1">
    <location>
        <begin position="77"/>
        <end position="112"/>
    </location>
</feature>
<dbReference type="Proteomes" id="UP000730482">
    <property type="component" value="Unassembled WGS sequence"/>
</dbReference>
<protein>
    <submittedName>
        <fullName evidence="2">Uncharacterized protein</fullName>
    </submittedName>
</protein>
<evidence type="ECO:0000313" key="2">
    <source>
        <dbReference type="EMBL" id="MBS2552781.1"/>
    </source>
</evidence>
<organism evidence="2 3">
    <name type="scientific">Catenulispora pinistramenti</name>
    <dbReference type="NCBI Taxonomy" id="2705254"/>
    <lineage>
        <taxon>Bacteria</taxon>
        <taxon>Bacillati</taxon>
        <taxon>Actinomycetota</taxon>
        <taxon>Actinomycetes</taxon>
        <taxon>Catenulisporales</taxon>
        <taxon>Catenulisporaceae</taxon>
        <taxon>Catenulispora</taxon>
    </lineage>
</organism>
<dbReference type="RefSeq" id="WP_212018716.1">
    <property type="nucleotide sequence ID" value="NZ_JAAFYZ010000210.1"/>
</dbReference>